<dbReference type="Pfam" id="PF00106">
    <property type="entry name" value="adh_short"/>
    <property type="match status" value="1"/>
</dbReference>
<dbReference type="Proteomes" id="UP000266841">
    <property type="component" value="Unassembled WGS sequence"/>
</dbReference>
<dbReference type="GO" id="GO:0005737">
    <property type="term" value="C:cytoplasm"/>
    <property type="evidence" value="ECO:0007669"/>
    <property type="project" value="UniProtKB-SubCell"/>
</dbReference>
<dbReference type="eggNOG" id="KOG1204">
    <property type="taxonomic scope" value="Eukaryota"/>
</dbReference>
<accession>K0S0W9</accession>
<evidence type="ECO:0000256" key="4">
    <source>
        <dbReference type="ARBA" id="ARBA00023002"/>
    </source>
</evidence>
<organism evidence="5 6">
    <name type="scientific">Thalassiosira oceanica</name>
    <name type="common">Marine diatom</name>
    <dbReference type="NCBI Taxonomy" id="159749"/>
    <lineage>
        <taxon>Eukaryota</taxon>
        <taxon>Sar</taxon>
        <taxon>Stramenopiles</taxon>
        <taxon>Ochrophyta</taxon>
        <taxon>Bacillariophyta</taxon>
        <taxon>Coscinodiscophyceae</taxon>
        <taxon>Thalassiosirophycidae</taxon>
        <taxon>Thalassiosirales</taxon>
        <taxon>Thalassiosiraceae</taxon>
        <taxon>Thalassiosira</taxon>
    </lineage>
</organism>
<protein>
    <recommendedName>
        <fullName evidence="7">Sepiapterin reductase</fullName>
    </recommendedName>
</protein>
<dbReference type="InterPro" id="IPR002347">
    <property type="entry name" value="SDR_fam"/>
</dbReference>
<proteinExistence type="predicted"/>
<evidence type="ECO:0000313" key="5">
    <source>
        <dbReference type="EMBL" id="EJK58975.1"/>
    </source>
</evidence>
<dbReference type="OrthoDB" id="153074at2759"/>
<dbReference type="PANTHER" id="PTHR44085:SF2">
    <property type="entry name" value="SEPIAPTERIN REDUCTASE"/>
    <property type="match status" value="1"/>
</dbReference>
<evidence type="ECO:0000313" key="6">
    <source>
        <dbReference type="Proteomes" id="UP000266841"/>
    </source>
</evidence>
<dbReference type="GO" id="GO:0004757">
    <property type="term" value="F:sepiapterin reductase (NADP+) activity"/>
    <property type="evidence" value="ECO:0007669"/>
    <property type="project" value="TreeGrafter"/>
</dbReference>
<sequence length="308" mass="32567">MKLAKDSPSTADYNYKSLVVITGASRGIGRAIAVAVAQRSKAGSNENSPILRGTITLVLIARSSLDETERAVADASPGAAVQIESHRVDLSDLESLPSAVGPILDRLAADGSYGSCTLMSNAGSVEPIGTASSISVGGSSSPAGMKALRSSIDLNVTSSIWITSQFVSAFSGCNFMRVVNISSLCAVDPFATMSVYCAGKAARDMFHQVVAKEMAKDSGEEDDDASRTNQHQSCTAFKTLNYAPGPCDTEMTDTLAESKKLDEDLHTYFATSKLKETLVRPKDTAAKLVGLLVEDEYISGDHIDFYDP</sequence>
<comment type="caution">
    <text evidence="5">The sequence shown here is derived from an EMBL/GenBank/DDBJ whole genome shotgun (WGS) entry which is preliminary data.</text>
</comment>
<dbReference type="InterPro" id="IPR051721">
    <property type="entry name" value="Biopterin_syn/organic_redct"/>
</dbReference>
<dbReference type="Gene3D" id="3.40.50.720">
    <property type="entry name" value="NAD(P)-binding Rossmann-like Domain"/>
    <property type="match status" value="1"/>
</dbReference>
<evidence type="ECO:0000256" key="1">
    <source>
        <dbReference type="ARBA" id="ARBA00004496"/>
    </source>
</evidence>
<dbReference type="PANTHER" id="PTHR44085">
    <property type="entry name" value="SEPIAPTERIN REDUCTASE"/>
    <property type="match status" value="1"/>
</dbReference>
<keyword evidence="6" id="KW-1185">Reference proteome</keyword>
<dbReference type="PRINTS" id="PR00081">
    <property type="entry name" value="GDHRDH"/>
</dbReference>
<evidence type="ECO:0000256" key="2">
    <source>
        <dbReference type="ARBA" id="ARBA00022490"/>
    </source>
</evidence>
<keyword evidence="2" id="KW-0963">Cytoplasm</keyword>
<dbReference type="EMBL" id="AGNL01023896">
    <property type="protein sequence ID" value="EJK58975.1"/>
    <property type="molecule type" value="Genomic_DNA"/>
</dbReference>
<dbReference type="AlphaFoldDB" id="K0S0W9"/>
<gene>
    <name evidence="5" type="ORF">THAOC_20865</name>
</gene>
<evidence type="ECO:0000256" key="3">
    <source>
        <dbReference type="ARBA" id="ARBA00022857"/>
    </source>
</evidence>
<comment type="subcellular location">
    <subcellularLocation>
        <location evidence="1">Cytoplasm</location>
    </subcellularLocation>
</comment>
<dbReference type="SUPFAM" id="SSF51735">
    <property type="entry name" value="NAD(P)-binding Rossmann-fold domains"/>
    <property type="match status" value="1"/>
</dbReference>
<dbReference type="OMA" id="GFAQECP"/>
<dbReference type="InterPro" id="IPR036291">
    <property type="entry name" value="NAD(P)-bd_dom_sf"/>
</dbReference>
<keyword evidence="4" id="KW-0560">Oxidoreductase</keyword>
<dbReference type="GO" id="GO:0006729">
    <property type="term" value="P:tetrahydrobiopterin biosynthetic process"/>
    <property type="evidence" value="ECO:0007669"/>
    <property type="project" value="TreeGrafter"/>
</dbReference>
<reference evidence="5 6" key="1">
    <citation type="journal article" date="2012" name="Genome Biol.">
        <title>Genome and low-iron response of an oceanic diatom adapted to chronic iron limitation.</title>
        <authorList>
            <person name="Lommer M."/>
            <person name="Specht M."/>
            <person name="Roy A.S."/>
            <person name="Kraemer L."/>
            <person name="Andreson R."/>
            <person name="Gutowska M.A."/>
            <person name="Wolf J."/>
            <person name="Bergner S.V."/>
            <person name="Schilhabel M.B."/>
            <person name="Klostermeier U.C."/>
            <person name="Beiko R.G."/>
            <person name="Rosenstiel P."/>
            <person name="Hippler M."/>
            <person name="Laroche J."/>
        </authorList>
    </citation>
    <scope>NUCLEOTIDE SEQUENCE [LARGE SCALE GENOMIC DNA]</scope>
    <source>
        <strain evidence="5 6">CCMP1005</strain>
    </source>
</reference>
<name>K0S0W9_THAOC</name>
<evidence type="ECO:0008006" key="7">
    <source>
        <dbReference type="Google" id="ProtNLM"/>
    </source>
</evidence>
<keyword evidence="3" id="KW-0521">NADP</keyword>